<dbReference type="InterPro" id="IPR005801">
    <property type="entry name" value="ADC_synthase"/>
</dbReference>
<dbReference type="Gene3D" id="3.60.120.10">
    <property type="entry name" value="Anthranilate synthase"/>
    <property type="match status" value="1"/>
</dbReference>
<dbReference type="Pfam" id="PF00425">
    <property type="entry name" value="Chorismate_bind"/>
    <property type="match status" value="1"/>
</dbReference>
<dbReference type="KEGG" id="agh:M3I41_01730"/>
<feature type="compositionally biased region" description="Polar residues" evidence="1">
    <location>
        <begin position="60"/>
        <end position="87"/>
    </location>
</feature>
<feature type="domain" description="Chorismate-utilising enzyme C-terminal" evidence="2">
    <location>
        <begin position="271"/>
        <end position="540"/>
    </location>
</feature>
<feature type="region of interest" description="Disordered" evidence="1">
    <location>
        <begin position="54"/>
        <end position="95"/>
    </location>
</feature>
<evidence type="ECO:0000313" key="3">
    <source>
        <dbReference type="EMBL" id="UQF80022.1"/>
    </source>
</evidence>
<protein>
    <submittedName>
        <fullName evidence="3">Chorismate-binding protein</fullName>
    </submittedName>
</protein>
<accession>A0A9E7AR76</accession>
<evidence type="ECO:0000313" key="4">
    <source>
        <dbReference type="Proteomes" id="UP000830236"/>
    </source>
</evidence>
<dbReference type="PANTHER" id="PTHR42839:SF2">
    <property type="entry name" value="ISOCHORISMATE SYNTHASE ENTC"/>
    <property type="match status" value="1"/>
</dbReference>
<feature type="compositionally biased region" description="Low complexity" evidence="1">
    <location>
        <begin position="218"/>
        <end position="239"/>
    </location>
</feature>
<proteinExistence type="predicted"/>
<reference evidence="3" key="1">
    <citation type="submission" date="2022-05" db="EMBL/GenBank/DDBJ databases">
        <title>Using nanopore sequencing to obtain complete genomes from saliva samples.</title>
        <authorList>
            <person name="Baker J.L."/>
        </authorList>
    </citation>
    <scope>NUCLEOTIDE SEQUENCE</scope>
    <source>
        <strain evidence="3">JCVI-JB-Ag32</strain>
    </source>
</reference>
<dbReference type="PANTHER" id="PTHR42839">
    <property type="entry name" value="ISOCHORISMATE SYNTHASE ENTC"/>
    <property type="match status" value="1"/>
</dbReference>
<name>A0A9E7AR76_9ACTO</name>
<gene>
    <name evidence="3" type="ORF">M3I41_01730</name>
</gene>
<dbReference type="Proteomes" id="UP000830236">
    <property type="component" value="Chromosome"/>
</dbReference>
<organism evidence="3 4">
    <name type="scientific">Actinomyces graevenitzii</name>
    <dbReference type="NCBI Taxonomy" id="55565"/>
    <lineage>
        <taxon>Bacteria</taxon>
        <taxon>Bacillati</taxon>
        <taxon>Actinomycetota</taxon>
        <taxon>Actinomycetes</taxon>
        <taxon>Actinomycetales</taxon>
        <taxon>Actinomycetaceae</taxon>
        <taxon>Actinomyces</taxon>
    </lineage>
</organism>
<dbReference type="EMBL" id="CP097095">
    <property type="protein sequence ID" value="UQF80022.1"/>
    <property type="molecule type" value="Genomic_DNA"/>
</dbReference>
<evidence type="ECO:0000259" key="2">
    <source>
        <dbReference type="Pfam" id="PF00425"/>
    </source>
</evidence>
<dbReference type="InterPro" id="IPR015890">
    <property type="entry name" value="Chorismate_C"/>
</dbReference>
<dbReference type="SUPFAM" id="SSF56322">
    <property type="entry name" value="ADC synthase"/>
    <property type="match status" value="1"/>
</dbReference>
<dbReference type="AlphaFoldDB" id="A0A9E7AR76"/>
<feature type="region of interest" description="Disordered" evidence="1">
    <location>
        <begin position="218"/>
        <end position="240"/>
    </location>
</feature>
<evidence type="ECO:0000256" key="1">
    <source>
        <dbReference type="SAM" id="MobiDB-lite"/>
    </source>
</evidence>
<sequence>MSGQLFCTTTPLSVSPDVSLTDFLHAPTSVSCWLHEGYGLVGLGRLLTLSAPPAEPVSTPPTESVSTASTEPAVSTHFAQTGPSPSADTPCHNPPRRIEQLRQAWRHEVGQASWVDQVRRPGSGPLALGAITFSATSQASSVLVVPQVLVGRDRQGWWLTRFELSPATTAPRGEVFRGQTYSPQLSFVRAVAENAAENAGLADILDFVCAQSQAASATKTSPAGAQGQASTATSASSPAVVGQTNVPAVGQTSPAAVESAKTSQSSTLSDSQWTGAVELATQALKQNRAIKVVLARDSYLSSSLTLGATLEHLATRFATTWTFSVDGMIGASPEMLLQLREREVFSRVLAGTARRRANMDQGELEQLANWLRGSPKNYREHQLAAASAVKALTPITEQLRVSEPFALTLPNVIHLATDIYGQVAGDTGALALVEALHPTAAVCGTPTAAAAQLIGELEGMDRERYAGPVGWVDWRGEGQWCIALRSGQVLASTPQLAGTQGGPAGYPMGNQPVGSVRIFAGAGIMPDSVAADELAETNAKMAPMRAALGL</sequence>